<feature type="compositionally biased region" description="Pro residues" evidence="7">
    <location>
        <begin position="407"/>
        <end position="416"/>
    </location>
</feature>
<accession>A0A671TJE5</accession>
<feature type="region of interest" description="Disordered" evidence="7">
    <location>
        <begin position="405"/>
        <end position="479"/>
    </location>
</feature>
<evidence type="ECO:0000256" key="5">
    <source>
        <dbReference type="ARBA" id="ARBA00023163"/>
    </source>
</evidence>
<sequence>MSFIPNPALVPDRDNLPLKKRDQRPSSPPPPPPPQHQQQQQQQQQGDSVTFKAPYPYKSHSEFKTKHTGPFQPVPKRVPALYQPWTHTSSRSKPQVVSAFREHHGWAEWREFNPLHPGWDFSHHYQHHGHLSGTPALHPGHPHHPSRFSPVSLVNEGFQRVGGGYGWEQLKTLRDRSLITERQSNCRSKGPYVRRRDRKVEYYPRVEKASPPSLSKCLPHSPHVDVTLQHDVLHKSTKAVKHPVSGHSFIRVSPDANVNNTYTSMKEDTSKSSTLTPSSPNHFPWLLPHFVAGSLIELRDGRLRRVEHLQTEDFLLGSLACPDLRLSCCTVQSISPSASSSSISRLLILLHDQQTQELVDVYVEYPFFVRGQGWSSCSPQRTARLCGLQCRQLSVGDVCLALTPVTAPLPPPPPPSATTEPKTSPRKSEGGCESLKAEQPQVPPGPDRPDGGRKKEAEVARRRHYSAPELRGPGTNCML</sequence>
<keyword evidence="2" id="KW-0678">Repressor</keyword>
<dbReference type="PANTHER" id="PTHR13392">
    <property type="entry name" value="ATAXIN 1"/>
    <property type="match status" value="1"/>
</dbReference>
<evidence type="ECO:0000313" key="10">
    <source>
        <dbReference type="Proteomes" id="UP000472265"/>
    </source>
</evidence>
<gene>
    <name evidence="9" type="primary">LOC115583909</name>
</gene>
<feature type="compositionally biased region" description="Basic and acidic residues" evidence="7">
    <location>
        <begin position="447"/>
        <end position="460"/>
    </location>
</feature>
<dbReference type="GO" id="GO:0003723">
    <property type="term" value="F:RNA binding"/>
    <property type="evidence" value="ECO:0007669"/>
    <property type="project" value="InterPro"/>
</dbReference>
<keyword evidence="6" id="KW-0539">Nucleus</keyword>
<feature type="domain" description="AXH" evidence="8">
    <location>
        <begin position="278"/>
        <end position="410"/>
    </location>
</feature>
<dbReference type="GO" id="GO:0000122">
    <property type="term" value="P:negative regulation of transcription by RNA polymerase II"/>
    <property type="evidence" value="ECO:0007669"/>
    <property type="project" value="TreeGrafter"/>
</dbReference>
<dbReference type="Ensembl" id="ENSSAUT00010002259.1">
    <property type="protein sequence ID" value="ENSSAUP00010002148.1"/>
    <property type="gene ID" value="ENSSAUG00010001064.1"/>
</dbReference>
<evidence type="ECO:0000256" key="1">
    <source>
        <dbReference type="ARBA" id="ARBA00004123"/>
    </source>
</evidence>
<dbReference type="GeneTree" id="ENSGT00390000005939"/>
<dbReference type="Pfam" id="PF08517">
    <property type="entry name" value="AXH"/>
    <property type="match status" value="1"/>
</dbReference>
<dbReference type="SMART" id="SM00536">
    <property type="entry name" value="AXH"/>
    <property type="match status" value="1"/>
</dbReference>
<reference evidence="9" key="2">
    <citation type="submission" date="2025-08" db="UniProtKB">
        <authorList>
            <consortium name="Ensembl"/>
        </authorList>
    </citation>
    <scope>IDENTIFICATION</scope>
</reference>
<evidence type="ECO:0000256" key="2">
    <source>
        <dbReference type="ARBA" id="ARBA00022491"/>
    </source>
</evidence>
<dbReference type="InterPro" id="IPR036096">
    <property type="entry name" value="Ataxin_AXH_dom_sf"/>
</dbReference>
<dbReference type="GO" id="GO:0007399">
    <property type="term" value="P:nervous system development"/>
    <property type="evidence" value="ECO:0007669"/>
    <property type="project" value="TreeGrafter"/>
</dbReference>
<evidence type="ECO:0000256" key="4">
    <source>
        <dbReference type="ARBA" id="ARBA00023125"/>
    </source>
</evidence>
<proteinExistence type="predicted"/>
<name>A0A671TJE5_SPAAU</name>
<dbReference type="GeneID" id="115583909"/>
<dbReference type="RefSeq" id="XP_030277011.1">
    <property type="nucleotide sequence ID" value="XM_030421151.1"/>
</dbReference>
<dbReference type="AlphaFoldDB" id="A0A671TJE5"/>
<feature type="compositionally biased region" description="Pro residues" evidence="7">
    <location>
        <begin position="26"/>
        <end position="35"/>
    </location>
</feature>
<dbReference type="Proteomes" id="UP000472265">
    <property type="component" value="Chromosome 6"/>
</dbReference>
<organism evidence="9 10">
    <name type="scientific">Sparus aurata</name>
    <name type="common">Gilthead sea bream</name>
    <dbReference type="NCBI Taxonomy" id="8175"/>
    <lineage>
        <taxon>Eukaryota</taxon>
        <taxon>Metazoa</taxon>
        <taxon>Chordata</taxon>
        <taxon>Craniata</taxon>
        <taxon>Vertebrata</taxon>
        <taxon>Euteleostomi</taxon>
        <taxon>Actinopterygii</taxon>
        <taxon>Neopterygii</taxon>
        <taxon>Teleostei</taxon>
        <taxon>Neoteleostei</taxon>
        <taxon>Acanthomorphata</taxon>
        <taxon>Eupercaria</taxon>
        <taxon>Spariformes</taxon>
        <taxon>Sparidae</taxon>
        <taxon>Sparus</taxon>
    </lineage>
</organism>
<keyword evidence="4" id="KW-0238">DNA-binding</keyword>
<feature type="region of interest" description="Disordered" evidence="7">
    <location>
        <begin position="1"/>
        <end position="55"/>
    </location>
</feature>
<dbReference type="PANTHER" id="PTHR13392:SF14">
    <property type="entry name" value="ATAXIN-1-LIKE"/>
    <property type="match status" value="1"/>
</dbReference>
<evidence type="ECO:0000313" key="9">
    <source>
        <dbReference type="Ensembl" id="ENSSAUP00010002148.1"/>
    </source>
</evidence>
<dbReference type="RefSeq" id="XP_030277012.1">
    <property type="nucleotide sequence ID" value="XM_030421152.1"/>
</dbReference>
<feature type="compositionally biased region" description="Basic and acidic residues" evidence="7">
    <location>
        <begin position="11"/>
        <end position="24"/>
    </location>
</feature>
<protein>
    <submittedName>
        <fullName evidence="9">Uncharacterized LOC115583909</fullName>
    </submittedName>
</protein>
<dbReference type="SUPFAM" id="SSF102031">
    <property type="entry name" value="AXH domain"/>
    <property type="match status" value="1"/>
</dbReference>
<dbReference type="GO" id="GO:0003677">
    <property type="term" value="F:DNA binding"/>
    <property type="evidence" value="ECO:0007669"/>
    <property type="project" value="UniProtKB-KW"/>
</dbReference>
<evidence type="ECO:0000256" key="6">
    <source>
        <dbReference type="ARBA" id="ARBA00023242"/>
    </source>
</evidence>
<keyword evidence="3" id="KW-0805">Transcription regulation</keyword>
<dbReference type="OMA" id="FKVPYPH"/>
<dbReference type="PROSITE" id="PS51148">
    <property type="entry name" value="AXH"/>
    <property type="match status" value="1"/>
</dbReference>
<dbReference type="GO" id="GO:0005634">
    <property type="term" value="C:nucleus"/>
    <property type="evidence" value="ECO:0007669"/>
    <property type="project" value="UniProtKB-SubCell"/>
</dbReference>
<keyword evidence="5" id="KW-0804">Transcription</keyword>
<keyword evidence="10" id="KW-1185">Reference proteome</keyword>
<evidence type="ECO:0000259" key="8">
    <source>
        <dbReference type="PROSITE" id="PS51148"/>
    </source>
</evidence>
<dbReference type="InterPro" id="IPR043404">
    <property type="entry name" value="ATAXIN1-like"/>
</dbReference>
<reference evidence="9" key="1">
    <citation type="submission" date="2021-04" db="EMBL/GenBank/DDBJ databases">
        <authorList>
            <consortium name="Wellcome Sanger Institute Data Sharing"/>
        </authorList>
    </citation>
    <scope>NUCLEOTIDE SEQUENCE [LARGE SCALE GENOMIC DNA]</scope>
</reference>
<reference evidence="9" key="3">
    <citation type="submission" date="2025-09" db="UniProtKB">
        <authorList>
            <consortium name="Ensembl"/>
        </authorList>
    </citation>
    <scope>IDENTIFICATION</scope>
</reference>
<comment type="subcellular location">
    <subcellularLocation>
        <location evidence="1">Nucleus</location>
    </subcellularLocation>
</comment>
<feature type="compositionally biased region" description="Low complexity" evidence="7">
    <location>
        <begin position="36"/>
        <end position="45"/>
    </location>
</feature>
<evidence type="ECO:0000256" key="7">
    <source>
        <dbReference type="SAM" id="MobiDB-lite"/>
    </source>
</evidence>
<dbReference type="OrthoDB" id="10000452at2759"/>
<dbReference type="InParanoid" id="A0A671TJE5"/>
<dbReference type="InterPro" id="IPR003652">
    <property type="entry name" value="Ataxin_AXH_dom"/>
</dbReference>
<evidence type="ECO:0000256" key="3">
    <source>
        <dbReference type="ARBA" id="ARBA00023015"/>
    </source>
</evidence>